<proteinExistence type="predicted"/>
<protein>
    <recommendedName>
        <fullName evidence="3">FAS1 domain-containing protein</fullName>
    </recommendedName>
</protein>
<name>A0A9N7U073_PLEPL</name>
<accession>A0A9N7U073</accession>
<dbReference type="AlphaFoldDB" id="A0A9N7U073"/>
<keyword evidence="2" id="KW-1185">Reference proteome</keyword>
<gene>
    <name evidence="1" type="ORF">PLEPLA_LOCUS9967</name>
</gene>
<comment type="caution">
    <text evidence="1">The sequence shown here is derived from an EMBL/GenBank/DDBJ whole genome shotgun (WGS) entry which is preliminary data.</text>
</comment>
<dbReference type="EMBL" id="CADEAL010000558">
    <property type="protein sequence ID" value="CAB1422078.1"/>
    <property type="molecule type" value="Genomic_DNA"/>
</dbReference>
<dbReference type="Proteomes" id="UP001153269">
    <property type="component" value="Unassembled WGS sequence"/>
</dbReference>
<dbReference type="InterPro" id="IPR036378">
    <property type="entry name" value="FAS1_dom_sf"/>
</dbReference>
<sequence length="97" mass="10809">MTKACALDNIACFTRFILMEDPSRPYTVLQEDLPAANGIIHIIDRPITIPLSDRSPRDEQFADKTIGEILTKDGKYNRWLSLVDNCGSPPPLRALGP</sequence>
<evidence type="ECO:0008006" key="3">
    <source>
        <dbReference type="Google" id="ProtNLM"/>
    </source>
</evidence>
<evidence type="ECO:0000313" key="2">
    <source>
        <dbReference type="Proteomes" id="UP001153269"/>
    </source>
</evidence>
<organism evidence="1 2">
    <name type="scientific">Pleuronectes platessa</name>
    <name type="common">European plaice</name>
    <dbReference type="NCBI Taxonomy" id="8262"/>
    <lineage>
        <taxon>Eukaryota</taxon>
        <taxon>Metazoa</taxon>
        <taxon>Chordata</taxon>
        <taxon>Craniata</taxon>
        <taxon>Vertebrata</taxon>
        <taxon>Euteleostomi</taxon>
        <taxon>Actinopterygii</taxon>
        <taxon>Neopterygii</taxon>
        <taxon>Teleostei</taxon>
        <taxon>Neoteleostei</taxon>
        <taxon>Acanthomorphata</taxon>
        <taxon>Carangaria</taxon>
        <taxon>Pleuronectiformes</taxon>
        <taxon>Pleuronectoidei</taxon>
        <taxon>Pleuronectidae</taxon>
        <taxon>Pleuronectes</taxon>
    </lineage>
</organism>
<reference evidence="1" key="1">
    <citation type="submission" date="2020-03" db="EMBL/GenBank/DDBJ databases">
        <authorList>
            <person name="Weist P."/>
        </authorList>
    </citation>
    <scope>NUCLEOTIDE SEQUENCE</scope>
</reference>
<evidence type="ECO:0000313" key="1">
    <source>
        <dbReference type="EMBL" id="CAB1422078.1"/>
    </source>
</evidence>
<dbReference type="SUPFAM" id="SSF82153">
    <property type="entry name" value="FAS1 domain"/>
    <property type="match status" value="1"/>
</dbReference>